<evidence type="ECO:0000259" key="3">
    <source>
        <dbReference type="Pfam" id="PF00109"/>
    </source>
</evidence>
<evidence type="ECO:0000256" key="1">
    <source>
        <dbReference type="ARBA" id="ARBA00022679"/>
    </source>
</evidence>
<feature type="domain" description="Beta-ketoacyl-[acyl-carrier-protein] synthase III C-terminal" evidence="4">
    <location>
        <begin position="295"/>
        <end position="335"/>
    </location>
</feature>
<dbReference type="Pfam" id="PF00109">
    <property type="entry name" value="ketoacyl-synt"/>
    <property type="match status" value="1"/>
</dbReference>
<evidence type="ECO:0000259" key="4">
    <source>
        <dbReference type="Pfam" id="PF08541"/>
    </source>
</evidence>
<comment type="caution">
    <text evidence="5">The sequence shown here is derived from an EMBL/GenBank/DDBJ whole genome shotgun (WGS) entry which is preliminary data.</text>
</comment>
<dbReference type="GO" id="GO:0016747">
    <property type="term" value="F:acyltransferase activity, transferring groups other than amino-acyl groups"/>
    <property type="evidence" value="ECO:0007669"/>
    <property type="project" value="UniProtKB-ARBA"/>
</dbReference>
<evidence type="ECO:0000313" key="5">
    <source>
        <dbReference type="EMBL" id="NGO66873.1"/>
    </source>
</evidence>
<dbReference type="PANTHER" id="PTHR34069">
    <property type="entry name" value="3-OXOACYL-[ACYL-CARRIER-PROTEIN] SYNTHASE 3"/>
    <property type="match status" value="1"/>
</dbReference>
<keyword evidence="1" id="KW-0808">Transferase</keyword>
<evidence type="ECO:0000313" key="6">
    <source>
        <dbReference type="Proteomes" id="UP000477722"/>
    </source>
</evidence>
<protein>
    <submittedName>
        <fullName evidence="5">3-oxoacyl-ACP synthase</fullName>
    </submittedName>
</protein>
<dbReference type="InterPro" id="IPR016039">
    <property type="entry name" value="Thiolase-like"/>
</dbReference>
<dbReference type="Gene3D" id="3.40.47.10">
    <property type="match status" value="2"/>
</dbReference>
<feature type="domain" description="Beta-ketoacyl synthase-like N-terminal" evidence="3">
    <location>
        <begin position="100"/>
        <end position="176"/>
    </location>
</feature>
<reference evidence="5 6" key="1">
    <citation type="submission" date="2020-02" db="EMBL/GenBank/DDBJ databases">
        <title>Whole-genome analyses of novel actinobacteria.</title>
        <authorList>
            <person name="Sahin N."/>
            <person name="Tatar D."/>
        </authorList>
    </citation>
    <scope>NUCLEOTIDE SEQUENCE [LARGE SCALE GENOMIC DNA]</scope>
    <source>
        <strain evidence="5 6">SB3404</strain>
    </source>
</reference>
<dbReference type="Proteomes" id="UP000477722">
    <property type="component" value="Unassembled WGS sequence"/>
</dbReference>
<dbReference type="InterPro" id="IPR014030">
    <property type="entry name" value="Ketoacyl_synth_N"/>
</dbReference>
<accession>A0A6G4WPD3</accession>
<organism evidence="5 6">
    <name type="scientific">Streptomyces boncukensis</name>
    <dbReference type="NCBI Taxonomy" id="2711219"/>
    <lineage>
        <taxon>Bacteria</taxon>
        <taxon>Bacillati</taxon>
        <taxon>Actinomycetota</taxon>
        <taxon>Actinomycetes</taxon>
        <taxon>Kitasatosporales</taxon>
        <taxon>Streptomycetaceae</taxon>
        <taxon>Streptomyces</taxon>
    </lineage>
</organism>
<evidence type="ECO:0000256" key="2">
    <source>
        <dbReference type="ARBA" id="ARBA00023315"/>
    </source>
</evidence>
<name>A0A6G4WPD3_9ACTN</name>
<dbReference type="SUPFAM" id="SSF53901">
    <property type="entry name" value="Thiolase-like"/>
    <property type="match status" value="2"/>
</dbReference>
<dbReference type="CDD" id="cd00827">
    <property type="entry name" value="init_cond_enzymes"/>
    <property type="match status" value="1"/>
</dbReference>
<dbReference type="EMBL" id="JAAKZZ010000002">
    <property type="protein sequence ID" value="NGO66873.1"/>
    <property type="molecule type" value="Genomic_DNA"/>
</dbReference>
<dbReference type="PANTHER" id="PTHR34069:SF2">
    <property type="entry name" value="BETA-KETOACYL-[ACYL-CARRIER-PROTEIN] SYNTHASE III"/>
    <property type="match status" value="1"/>
</dbReference>
<proteinExistence type="predicted"/>
<sequence>MEEYIGSLGPRWDQLRDKVVRNSGIKTRHYAIDTEQRTLHTNATMSAHAVRDALDSADAALDRVDFLGAAASFPDLVAPGIASMVHGELGSPPCEIRSTHGTCTSGMMALKDAYAQIRLGEADCAVSCASEFTSRIMKKSRFSSVSVDSVDQKVGTELAFMRYMLSDGAGAVVLRPRPAQDRISLRVEWISLTSYANTTELCSYLGKPDNSADSPYWGDYPTVAEAAADGALLLRQELRLLPGLVRTCVGEYERLLKAGRFDPGGLRYLGAHYSSEVLRPAVWKEIERRGLPCPEPEKWFTNLHSVGNIGCASIYVILEELVREHPLEPGDQVLCFVPEAARWSISFMLLTAVAPQDGAAP</sequence>
<dbReference type="GO" id="GO:0044550">
    <property type="term" value="P:secondary metabolite biosynthetic process"/>
    <property type="evidence" value="ECO:0007669"/>
    <property type="project" value="TreeGrafter"/>
</dbReference>
<dbReference type="InterPro" id="IPR013747">
    <property type="entry name" value="ACP_syn_III_C"/>
</dbReference>
<keyword evidence="6" id="KW-1185">Reference proteome</keyword>
<dbReference type="Pfam" id="PF08541">
    <property type="entry name" value="ACP_syn_III_C"/>
    <property type="match status" value="1"/>
</dbReference>
<gene>
    <name evidence="5" type="ORF">G5C65_00540</name>
</gene>
<dbReference type="AlphaFoldDB" id="A0A6G4WPD3"/>
<keyword evidence="2" id="KW-0012">Acyltransferase</keyword>